<gene>
    <name evidence="11" type="ORF">PPL_06016</name>
</gene>
<dbReference type="PRINTS" id="PR00190">
    <property type="entry name" value="ACTIN"/>
</dbReference>
<dbReference type="GeneID" id="31361500"/>
<dbReference type="FunFam" id="3.90.640.10:FF:000047">
    <property type="entry name" value="Actin, alpha skeletal muscle"/>
    <property type="match status" value="1"/>
</dbReference>
<evidence type="ECO:0000256" key="10">
    <source>
        <dbReference type="RuleBase" id="RU000487"/>
    </source>
</evidence>
<dbReference type="GO" id="GO:0016787">
    <property type="term" value="F:hydrolase activity"/>
    <property type="evidence" value="ECO:0007669"/>
    <property type="project" value="UniProtKB-KW"/>
</dbReference>
<evidence type="ECO:0000256" key="7">
    <source>
        <dbReference type="ARBA" id="ARBA00023212"/>
    </source>
</evidence>
<dbReference type="PANTHER" id="PTHR11937">
    <property type="entry name" value="ACTIN"/>
    <property type="match status" value="1"/>
</dbReference>
<dbReference type="InterPro" id="IPR004000">
    <property type="entry name" value="Actin"/>
</dbReference>
<comment type="catalytic activity">
    <reaction evidence="9">
        <text>ATP + H2O = ADP + phosphate + H(+)</text>
        <dbReference type="Rhea" id="RHEA:13065"/>
        <dbReference type="ChEBI" id="CHEBI:15377"/>
        <dbReference type="ChEBI" id="CHEBI:15378"/>
        <dbReference type="ChEBI" id="CHEBI:30616"/>
        <dbReference type="ChEBI" id="CHEBI:43474"/>
        <dbReference type="ChEBI" id="CHEBI:456216"/>
    </reaction>
</comment>
<dbReference type="SUPFAM" id="SSF53067">
    <property type="entry name" value="Actin-like ATPase domain"/>
    <property type="match status" value="2"/>
</dbReference>
<dbReference type="FunFam" id="3.30.420.40:FF:000218">
    <property type="entry name" value="actin, alpha sarcomeric/skeletal-like"/>
    <property type="match status" value="1"/>
</dbReference>
<dbReference type="InterPro" id="IPR043129">
    <property type="entry name" value="ATPase_NBD"/>
</dbReference>
<evidence type="ECO:0008006" key="13">
    <source>
        <dbReference type="Google" id="ProtNLM"/>
    </source>
</evidence>
<dbReference type="FunFam" id="3.30.420.40:FF:000148">
    <property type="entry name" value="Actin, alpha skeletal muscle"/>
    <property type="match status" value="1"/>
</dbReference>
<accession>D3BBZ6</accession>
<evidence type="ECO:0000256" key="2">
    <source>
        <dbReference type="ARBA" id="ARBA00006752"/>
    </source>
</evidence>
<comment type="function">
    <text evidence="8">Actins are highly conserved proteins that are involved in various types of cell motility and are ubiquitously expressed in all eukaryotic cells. Multiple isoforms are involved in various cellular functions such as cytoskeleton structure, cell mobility, chromosome movement and muscle contraction.</text>
</comment>
<comment type="similarity">
    <text evidence="2 10">Belongs to the actin family.</text>
</comment>
<evidence type="ECO:0000256" key="3">
    <source>
        <dbReference type="ARBA" id="ARBA00022490"/>
    </source>
</evidence>
<dbReference type="InParanoid" id="D3BBZ6"/>
<dbReference type="Gene3D" id="3.30.420.40">
    <property type="match status" value="2"/>
</dbReference>
<keyword evidence="3" id="KW-0963">Cytoplasm</keyword>
<dbReference type="GO" id="GO:0005856">
    <property type="term" value="C:cytoskeleton"/>
    <property type="evidence" value="ECO:0007669"/>
    <property type="project" value="UniProtKB-SubCell"/>
</dbReference>
<comment type="caution">
    <text evidence="11">The sequence shown here is derived from an EMBL/GenBank/DDBJ whole genome shotgun (WGS) entry which is preliminary data.</text>
</comment>
<dbReference type="EMBL" id="ADBJ01000026">
    <property type="protein sequence ID" value="EFA81179.1"/>
    <property type="molecule type" value="Genomic_DNA"/>
</dbReference>
<evidence type="ECO:0000313" key="12">
    <source>
        <dbReference type="Proteomes" id="UP000001396"/>
    </source>
</evidence>
<evidence type="ECO:0000313" key="11">
    <source>
        <dbReference type="EMBL" id="EFA81179.1"/>
    </source>
</evidence>
<protein>
    <recommendedName>
        <fullName evidence="13">Actin</fullName>
    </recommendedName>
</protein>
<dbReference type="Gene3D" id="3.90.640.10">
    <property type="entry name" value="Actin, Chain A, domain 4"/>
    <property type="match status" value="1"/>
</dbReference>
<proteinExistence type="inferred from homology"/>
<reference evidence="11 12" key="1">
    <citation type="journal article" date="2011" name="Genome Res.">
        <title>Phylogeny-wide analysis of social amoeba genomes highlights ancient origins for complex intercellular communication.</title>
        <authorList>
            <person name="Heidel A.J."/>
            <person name="Lawal H.M."/>
            <person name="Felder M."/>
            <person name="Schilde C."/>
            <person name="Helps N.R."/>
            <person name="Tunggal B."/>
            <person name="Rivero F."/>
            <person name="John U."/>
            <person name="Schleicher M."/>
            <person name="Eichinger L."/>
            <person name="Platzer M."/>
            <person name="Noegel A.A."/>
            <person name="Schaap P."/>
            <person name="Gloeckner G."/>
        </authorList>
    </citation>
    <scope>NUCLEOTIDE SEQUENCE [LARGE SCALE GENOMIC DNA]</scope>
    <source>
        <strain evidence="12">ATCC 26659 / Pp 5 / PN500</strain>
    </source>
</reference>
<dbReference type="STRING" id="670386.D3BBZ6"/>
<evidence type="ECO:0000256" key="6">
    <source>
        <dbReference type="ARBA" id="ARBA00022840"/>
    </source>
</evidence>
<evidence type="ECO:0000256" key="8">
    <source>
        <dbReference type="ARBA" id="ARBA00025474"/>
    </source>
</evidence>
<sequence length="388" mass="43130">MSEYEELVSAIIIDNGSGTTKAGLSGDDAPRSWFPTIIARLRTPSELFGMKKDCYVGDEAVSKRSYAAMRYPVERGAIVNWDDMEKLWHHVFYNELRVAPEEHPVLVTEQPLNPKALREKLTQIMFETFSVPAFYVAIQAVLSLYASGRSTGIVIDSGDGITHIVPIYEGNALTHAIGRLEIGGRELTDYMMKLLTERGYCFTTTAERSIVCDIKEKLAYVSLNYESELATASTSTTLDKSYEIPGGDVITLGSERFLCPEALFKPSLLGVESGGIHTITYNSIMKCESDIRKHMYGNVILAGGSTMFPGISDRLHSELGSLAPQGMKIKVIAPTDRKFSAWLGGSILTSLEVFQEMWMSKEEYDESGPSFIHRKCIKYPSVDEMYSN</sequence>
<evidence type="ECO:0000256" key="4">
    <source>
        <dbReference type="ARBA" id="ARBA00022741"/>
    </source>
</evidence>
<comment type="subcellular location">
    <subcellularLocation>
        <location evidence="1">Cytoplasm</location>
        <location evidence="1">Cytoskeleton</location>
    </subcellularLocation>
</comment>
<dbReference type="SMART" id="SM00268">
    <property type="entry name" value="ACTIN"/>
    <property type="match status" value="1"/>
</dbReference>
<name>D3BBZ6_HETP5</name>
<keyword evidence="6" id="KW-0067">ATP-binding</keyword>
<dbReference type="RefSeq" id="XP_020433297.1">
    <property type="nucleotide sequence ID" value="XM_020576885.1"/>
</dbReference>
<dbReference type="GO" id="GO:0005524">
    <property type="term" value="F:ATP binding"/>
    <property type="evidence" value="ECO:0007669"/>
    <property type="project" value="UniProtKB-KW"/>
</dbReference>
<evidence type="ECO:0000256" key="9">
    <source>
        <dbReference type="ARBA" id="ARBA00049360"/>
    </source>
</evidence>
<keyword evidence="7" id="KW-0206">Cytoskeleton</keyword>
<evidence type="ECO:0000256" key="5">
    <source>
        <dbReference type="ARBA" id="ARBA00022801"/>
    </source>
</evidence>
<evidence type="ECO:0000256" key="1">
    <source>
        <dbReference type="ARBA" id="ARBA00004245"/>
    </source>
</evidence>
<organism evidence="11 12">
    <name type="scientific">Heterostelium pallidum (strain ATCC 26659 / Pp 5 / PN500)</name>
    <name type="common">Cellular slime mold</name>
    <name type="synonym">Polysphondylium pallidum</name>
    <dbReference type="NCBI Taxonomy" id="670386"/>
    <lineage>
        <taxon>Eukaryota</taxon>
        <taxon>Amoebozoa</taxon>
        <taxon>Evosea</taxon>
        <taxon>Eumycetozoa</taxon>
        <taxon>Dictyostelia</taxon>
        <taxon>Acytosteliales</taxon>
        <taxon>Acytosteliaceae</taxon>
        <taxon>Heterostelium</taxon>
    </lineage>
</organism>
<keyword evidence="4" id="KW-0547">Nucleotide-binding</keyword>
<keyword evidence="12" id="KW-1185">Reference proteome</keyword>
<dbReference type="AlphaFoldDB" id="D3BBZ6"/>
<keyword evidence="5" id="KW-0378">Hydrolase</keyword>
<dbReference type="Pfam" id="PF00022">
    <property type="entry name" value="Actin"/>
    <property type="match status" value="1"/>
</dbReference>
<dbReference type="Proteomes" id="UP000001396">
    <property type="component" value="Unassembled WGS sequence"/>
</dbReference>